<accession>A0A401REK6</accession>
<organism evidence="2 3">
    <name type="scientific">Chiloscyllium punctatum</name>
    <name type="common">Brownbanded bambooshark</name>
    <name type="synonym">Hemiscyllium punctatum</name>
    <dbReference type="NCBI Taxonomy" id="137246"/>
    <lineage>
        <taxon>Eukaryota</taxon>
        <taxon>Metazoa</taxon>
        <taxon>Chordata</taxon>
        <taxon>Craniata</taxon>
        <taxon>Vertebrata</taxon>
        <taxon>Chondrichthyes</taxon>
        <taxon>Elasmobranchii</taxon>
        <taxon>Galeomorphii</taxon>
        <taxon>Galeoidea</taxon>
        <taxon>Orectolobiformes</taxon>
        <taxon>Hemiscylliidae</taxon>
        <taxon>Chiloscyllium</taxon>
    </lineage>
</organism>
<keyword evidence="3" id="KW-1185">Reference proteome</keyword>
<feature type="compositionally biased region" description="Basic and acidic residues" evidence="1">
    <location>
        <begin position="17"/>
        <end position="47"/>
    </location>
</feature>
<dbReference type="Proteomes" id="UP000287033">
    <property type="component" value="Unassembled WGS sequence"/>
</dbReference>
<name>A0A401REK6_CHIPU</name>
<dbReference type="AlphaFoldDB" id="A0A401REK6"/>
<gene>
    <name evidence="2" type="ORF">chiPu_0021401</name>
</gene>
<sequence length="76" mass="8506">MLIRWYVPVFQRPSAESGRKSMASEDKTSKREIVRSGRGEARHRLDVHSAGANWYTKGKGASSTGERIASGEEQLR</sequence>
<evidence type="ECO:0000256" key="1">
    <source>
        <dbReference type="SAM" id="MobiDB-lite"/>
    </source>
</evidence>
<proteinExistence type="predicted"/>
<feature type="region of interest" description="Disordered" evidence="1">
    <location>
        <begin position="14"/>
        <end position="76"/>
    </location>
</feature>
<evidence type="ECO:0000313" key="2">
    <source>
        <dbReference type="EMBL" id="GCC16567.1"/>
    </source>
</evidence>
<protein>
    <submittedName>
        <fullName evidence="2">Uncharacterized protein</fullName>
    </submittedName>
</protein>
<evidence type="ECO:0000313" key="3">
    <source>
        <dbReference type="Proteomes" id="UP000287033"/>
    </source>
</evidence>
<reference evidence="2 3" key="1">
    <citation type="journal article" date="2018" name="Nat. Ecol. Evol.">
        <title>Shark genomes provide insights into elasmobranch evolution and the origin of vertebrates.</title>
        <authorList>
            <person name="Hara Y"/>
            <person name="Yamaguchi K"/>
            <person name="Onimaru K"/>
            <person name="Kadota M"/>
            <person name="Koyanagi M"/>
            <person name="Keeley SD"/>
            <person name="Tatsumi K"/>
            <person name="Tanaka K"/>
            <person name="Motone F"/>
            <person name="Kageyama Y"/>
            <person name="Nozu R"/>
            <person name="Adachi N"/>
            <person name="Nishimura O"/>
            <person name="Nakagawa R"/>
            <person name="Tanegashima C"/>
            <person name="Kiyatake I"/>
            <person name="Matsumoto R"/>
            <person name="Murakumo K"/>
            <person name="Nishida K"/>
            <person name="Terakita A"/>
            <person name="Kuratani S"/>
            <person name="Sato K"/>
            <person name="Hyodo S Kuraku.S."/>
        </authorList>
    </citation>
    <scope>NUCLEOTIDE SEQUENCE [LARGE SCALE GENOMIC DNA]</scope>
</reference>
<dbReference type="EMBL" id="BEZZ01003839">
    <property type="protein sequence ID" value="GCC16567.1"/>
    <property type="molecule type" value="Genomic_DNA"/>
</dbReference>
<comment type="caution">
    <text evidence="2">The sequence shown here is derived from an EMBL/GenBank/DDBJ whole genome shotgun (WGS) entry which is preliminary data.</text>
</comment>